<sequence>MGVFLIDDRDPLVQYLPTSLWKSGGVQTEFNGTTTGTTVTGATATLLFSGRVFGTIGIDGVLGSPVSSYSVDNGSKTIFNATEIGNVQYQQKFFDSGALSPASHTLTITILSNDATYFLDYFTITPTDALVDPSPSSPLFSSSSSSPFSSTTPSSSGATTTGPNSSSGVPLTSSGLQSKTFSTSHVRAIVGGAVGALAFLIFASFAFLFLRKRRRDQKARQIPPISNQSFWTEESSSSAFRMPPSLATRYERSHNNQVFNNSVVVPEQTVIPFILSSPPPDSRIVLPLPLKTTTRLITLLPAQISPVNRSDRSSYTESAQITNYSISSVLPPQYDA</sequence>
<gene>
    <name evidence="3" type="ORF">CVT25_002401</name>
</gene>
<dbReference type="CDD" id="cd12087">
    <property type="entry name" value="TM_EGFR-like"/>
    <property type="match status" value="1"/>
</dbReference>
<name>A0A409WK77_PSICY</name>
<dbReference type="Gene3D" id="2.60.120.260">
    <property type="entry name" value="Galactose-binding domain-like"/>
    <property type="match status" value="1"/>
</dbReference>
<organism evidence="3 4">
    <name type="scientific">Psilocybe cyanescens</name>
    <dbReference type="NCBI Taxonomy" id="93625"/>
    <lineage>
        <taxon>Eukaryota</taxon>
        <taxon>Fungi</taxon>
        <taxon>Dikarya</taxon>
        <taxon>Basidiomycota</taxon>
        <taxon>Agaricomycotina</taxon>
        <taxon>Agaricomycetes</taxon>
        <taxon>Agaricomycetidae</taxon>
        <taxon>Agaricales</taxon>
        <taxon>Agaricineae</taxon>
        <taxon>Strophariaceae</taxon>
        <taxon>Psilocybe</taxon>
    </lineage>
</organism>
<dbReference type="EMBL" id="NHYD01003399">
    <property type="protein sequence ID" value="PPQ78925.1"/>
    <property type="molecule type" value="Genomic_DNA"/>
</dbReference>
<feature type="transmembrane region" description="Helical" evidence="2">
    <location>
        <begin position="188"/>
        <end position="210"/>
    </location>
</feature>
<evidence type="ECO:0000256" key="1">
    <source>
        <dbReference type="SAM" id="MobiDB-lite"/>
    </source>
</evidence>
<keyword evidence="4" id="KW-1185">Reference proteome</keyword>
<evidence type="ECO:0000313" key="3">
    <source>
        <dbReference type="EMBL" id="PPQ78925.1"/>
    </source>
</evidence>
<dbReference type="AlphaFoldDB" id="A0A409WK77"/>
<proteinExistence type="predicted"/>
<feature type="region of interest" description="Disordered" evidence="1">
    <location>
        <begin position="141"/>
        <end position="173"/>
    </location>
</feature>
<comment type="caution">
    <text evidence="3">The sequence shown here is derived from an EMBL/GenBank/DDBJ whole genome shotgun (WGS) entry which is preliminary data.</text>
</comment>
<evidence type="ECO:0000256" key="2">
    <source>
        <dbReference type="SAM" id="Phobius"/>
    </source>
</evidence>
<feature type="compositionally biased region" description="Low complexity" evidence="1">
    <location>
        <begin position="141"/>
        <end position="167"/>
    </location>
</feature>
<dbReference type="OrthoDB" id="3265734at2759"/>
<keyword evidence="2" id="KW-1133">Transmembrane helix</keyword>
<keyword evidence="2" id="KW-0472">Membrane</keyword>
<keyword evidence="2" id="KW-0812">Transmembrane</keyword>
<accession>A0A409WK77</accession>
<evidence type="ECO:0000313" key="4">
    <source>
        <dbReference type="Proteomes" id="UP000283269"/>
    </source>
</evidence>
<reference evidence="3 4" key="1">
    <citation type="journal article" date="2018" name="Evol. Lett.">
        <title>Horizontal gene cluster transfer increased hallucinogenic mushroom diversity.</title>
        <authorList>
            <person name="Reynolds H.T."/>
            <person name="Vijayakumar V."/>
            <person name="Gluck-Thaler E."/>
            <person name="Korotkin H.B."/>
            <person name="Matheny P.B."/>
            <person name="Slot J.C."/>
        </authorList>
    </citation>
    <scope>NUCLEOTIDE SEQUENCE [LARGE SCALE GENOMIC DNA]</scope>
    <source>
        <strain evidence="3 4">2631</strain>
    </source>
</reference>
<dbReference type="InParanoid" id="A0A409WK77"/>
<protein>
    <submittedName>
        <fullName evidence="3">Uncharacterized protein</fullName>
    </submittedName>
</protein>
<dbReference type="Proteomes" id="UP000283269">
    <property type="component" value="Unassembled WGS sequence"/>
</dbReference>